<evidence type="ECO:0000313" key="1">
    <source>
        <dbReference type="EMBL" id="MDO7873893.1"/>
    </source>
</evidence>
<accession>A0ABT9B8B1</accession>
<dbReference type="Proteomes" id="UP001176429">
    <property type="component" value="Unassembled WGS sequence"/>
</dbReference>
<proteinExistence type="predicted"/>
<reference evidence="1" key="1">
    <citation type="submission" date="2023-07" db="EMBL/GenBank/DDBJ databases">
        <authorList>
            <person name="Kim M.K."/>
        </authorList>
    </citation>
    <scope>NUCLEOTIDE SEQUENCE</scope>
    <source>
        <strain evidence="1">ASUV-10-1</strain>
    </source>
</reference>
<dbReference type="RefSeq" id="WP_305005206.1">
    <property type="nucleotide sequence ID" value="NZ_JAUQSY010000002.1"/>
</dbReference>
<protein>
    <submittedName>
        <fullName evidence="1">Uncharacterized protein</fullName>
    </submittedName>
</protein>
<gene>
    <name evidence="1" type="ORF">Q5H93_04045</name>
</gene>
<keyword evidence="2" id="KW-1185">Reference proteome</keyword>
<comment type="caution">
    <text evidence="1">The sequence shown here is derived from an EMBL/GenBank/DDBJ whole genome shotgun (WGS) entry which is preliminary data.</text>
</comment>
<name>A0ABT9B8B1_9BACT</name>
<evidence type="ECO:0000313" key="2">
    <source>
        <dbReference type="Proteomes" id="UP001176429"/>
    </source>
</evidence>
<dbReference type="EMBL" id="JAUQSY010000002">
    <property type="protein sequence ID" value="MDO7873893.1"/>
    <property type="molecule type" value="Genomic_DNA"/>
</dbReference>
<sequence>MDSGKLAFLQNFYTDVTLYVPAEAEVALAVAAPAPATPAAAPPPTASSAALPVAAPVAPAVALVPQATTVPAPPATTAPVSELATPPAPTEAAPLPAALHTTFSTLGSNAQGVVLLVRLTPEQFQKLPRNVFLNKLLQAIGLVMADVVLVNVEHEKLPVALVNLRQQLAATRVLAFGRYLLDITVRNTQIYEPVQFPSQNLGYLASADVEMVEYDVSLKKRLWTGLQRMFLQ</sequence>
<organism evidence="1 2">
    <name type="scientific">Hymenobacter aranciens</name>
    <dbReference type="NCBI Taxonomy" id="3063996"/>
    <lineage>
        <taxon>Bacteria</taxon>
        <taxon>Pseudomonadati</taxon>
        <taxon>Bacteroidota</taxon>
        <taxon>Cytophagia</taxon>
        <taxon>Cytophagales</taxon>
        <taxon>Hymenobacteraceae</taxon>
        <taxon>Hymenobacter</taxon>
    </lineage>
</organism>